<feature type="compositionally biased region" description="Low complexity" evidence="5">
    <location>
        <begin position="160"/>
        <end position="203"/>
    </location>
</feature>
<name>A0ABS3U903_9ACTN</name>
<feature type="signal peptide" evidence="7">
    <location>
        <begin position="1"/>
        <end position="33"/>
    </location>
</feature>
<evidence type="ECO:0000256" key="6">
    <source>
        <dbReference type="SAM" id="Phobius"/>
    </source>
</evidence>
<keyword evidence="6" id="KW-0472">Membrane</keyword>
<feature type="transmembrane region" description="Helical" evidence="6">
    <location>
        <begin position="206"/>
        <end position="227"/>
    </location>
</feature>
<keyword evidence="3 7" id="KW-0732">Signal</keyword>
<evidence type="ECO:0000259" key="8">
    <source>
        <dbReference type="Pfam" id="PF00746"/>
    </source>
</evidence>
<evidence type="ECO:0000256" key="2">
    <source>
        <dbReference type="ARBA" id="ARBA00022525"/>
    </source>
</evidence>
<keyword evidence="6" id="KW-1133">Transmembrane helix</keyword>
<feature type="chain" id="PRO_5045992361" description="Gram-positive cocci surface proteins LPxTG domain-containing protein" evidence="7">
    <location>
        <begin position="34"/>
        <end position="236"/>
    </location>
</feature>
<comment type="caution">
    <text evidence="9">The sequence shown here is derived from an EMBL/GenBank/DDBJ whole genome shotgun (WGS) entry which is preliminary data.</text>
</comment>
<dbReference type="EMBL" id="JAGFNP010000014">
    <property type="protein sequence ID" value="MBO3735252.1"/>
    <property type="molecule type" value="Genomic_DNA"/>
</dbReference>
<evidence type="ECO:0000256" key="4">
    <source>
        <dbReference type="ARBA" id="ARBA00023088"/>
    </source>
</evidence>
<evidence type="ECO:0000256" key="7">
    <source>
        <dbReference type="SAM" id="SignalP"/>
    </source>
</evidence>
<protein>
    <recommendedName>
        <fullName evidence="8">Gram-positive cocci surface proteins LPxTG domain-containing protein</fullName>
    </recommendedName>
</protein>
<keyword evidence="2" id="KW-0964">Secreted</keyword>
<dbReference type="Pfam" id="PF00746">
    <property type="entry name" value="Gram_pos_anchor"/>
    <property type="match status" value="1"/>
</dbReference>
<keyword evidence="10" id="KW-1185">Reference proteome</keyword>
<evidence type="ECO:0000256" key="1">
    <source>
        <dbReference type="ARBA" id="ARBA00022512"/>
    </source>
</evidence>
<dbReference type="Proteomes" id="UP000681341">
    <property type="component" value="Unassembled WGS sequence"/>
</dbReference>
<reference evidence="9 10" key="1">
    <citation type="submission" date="2021-03" db="EMBL/GenBank/DDBJ databases">
        <title>Glycomyces sp. nov., a novel actinomycete isolated from soil.</title>
        <authorList>
            <person name="Yang X."/>
            <person name="Xu X."/>
        </authorList>
    </citation>
    <scope>NUCLEOTIDE SEQUENCE [LARGE SCALE GENOMIC DNA]</scope>
    <source>
        <strain evidence="9 10">NEAU-S30</strain>
    </source>
</reference>
<gene>
    <name evidence="9" type="ORF">J5V16_20685</name>
</gene>
<proteinExistence type="predicted"/>
<keyword evidence="6" id="KW-0812">Transmembrane</keyword>
<sequence length="236" mass="23760">MELKQSFKQTGLLGLSAAAGLVGSLAIASAAQAAIVTIPINPGNVPTTAGEFENSCENLPADIAADIDGWVFVLPAAAGAEGNFISVTATYEDAEGDEHVLSTDGDGAIVDGSGDNKAYILAPAGWTLVDAEAEVEDPDEGAQFNLTHTCPGEPTEEEPSSPGEEPSSPGEESSSPSSETPGESGTPGEASTSPAGSTLPTTGTPLTIALVSAAALAAGGAAIYMVMRRRREAQDW</sequence>
<feature type="region of interest" description="Disordered" evidence="5">
    <location>
        <begin position="142"/>
        <end position="203"/>
    </location>
</feature>
<feature type="domain" description="Gram-positive cocci surface proteins LPxTG" evidence="8">
    <location>
        <begin position="193"/>
        <end position="232"/>
    </location>
</feature>
<organism evidence="9 10">
    <name type="scientific">Glycomyces niveus</name>
    <dbReference type="NCBI Taxonomy" id="2820287"/>
    <lineage>
        <taxon>Bacteria</taxon>
        <taxon>Bacillati</taxon>
        <taxon>Actinomycetota</taxon>
        <taxon>Actinomycetes</taxon>
        <taxon>Glycomycetales</taxon>
        <taxon>Glycomycetaceae</taxon>
        <taxon>Glycomyces</taxon>
    </lineage>
</organism>
<evidence type="ECO:0000256" key="5">
    <source>
        <dbReference type="SAM" id="MobiDB-lite"/>
    </source>
</evidence>
<dbReference type="RefSeq" id="WP_208498880.1">
    <property type="nucleotide sequence ID" value="NZ_JAGFNP010000014.1"/>
</dbReference>
<evidence type="ECO:0000256" key="3">
    <source>
        <dbReference type="ARBA" id="ARBA00022729"/>
    </source>
</evidence>
<dbReference type="InterPro" id="IPR019931">
    <property type="entry name" value="LPXTG_anchor"/>
</dbReference>
<accession>A0ABS3U903</accession>
<evidence type="ECO:0000313" key="9">
    <source>
        <dbReference type="EMBL" id="MBO3735252.1"/>
    </source>
</evidence>
<evidence type="ECO:0000313" key="10">
    <source>
        <dbReference type="Proteomes" id="UP000681341"/>
    </source>
</evidence>
<keyword evidence="1" id="KW-0134">Cell wall</keyword>
<keyword evidence="4" id="KW-0572">Peptidoglycan-anchor</keyword>